<reference evidence="8" key="1">
    <citation type="journal article" date="2015" name="Nature">
        <title>Complex archaea that bridge the gap between prokaryotes and eukaryotes.</title>
        <authorList>
            <person name="Spang A."/>
            <person name="Saw J.H."/>
            <person name="Jorgensen S.L."/>
            <person name="Zaremba-Niedzwiedzka K."/>
            <person name="Martijn J."/>
            <person name="Lind A.E."/>
            <person name="van Eijk R."/>
            <person name="Schleper C."/>
            <person name="Guy L."/>
            <person name="Ettema T.J."/>
        </authorList>
    </citation>
    <scope>NUCLEOTIDE SEQUENCE</scope>
</reference>
<feature type="domain" description="TFIIS-type" evidence="7">
    <location>
        <begin position="59"/>
        <end position="99"/>
    </location>
</feature>
<dbReference type="Gene3D" id="2.20.25.10">
    <property type="match status" value="1"/>
</dbReference>
<dbReference type="GO" id="GO:0003899">
    <property type="term" value="F:DNA-directed RNA polymerase activity"/>
    <property type="evidence" value="ECO:0007669"/>
    <property type="project" value="InterPro"/>
</dbReference>
<evidence type="ECO:0000259" key="7">
    <source>
        <dbReference type="PROSITE" id="PS51133"/>
    </source>
</evidence>
<evidence type="ECO:0000256" key="1">
    <source>
        <dbReference type="ARBA" id="ARBA00008925"/>
    </source>
</evidence>
<dbReference type="EMBL" id="LAZR01064019">
    <property type="protein sequence ID" value="KKK58369.1"/>
    <property type="molecule type" value="Genomic_DNA"/>
</dbReference>
<keyword evidence="4" id="KW-0862">Zinc</keyword>
<evidence type="ECO:0000256" key="6">
    <source>
        <dbReference type="ARBA" id="ARBA00023163"/>
    </source>
</evidence>
<dbReference type="InterPro" id="IPR001222">
    <property type="entry name" value="Znf_TFIIS"/>
</dbReference>
<dbReference type="GO" id="GO:0006351">
    <property type="term" value="P:DNA-templated transcription"/>
    <property type="evidence" value="ECO:0007669"/>
    <property type="project" value="InterPro"/>
</dbReference>
<dbReference type="SMART" id="SM00661">
    <property type="entry name" value="RPOL9"/>
    <property type="match status" value="1"/>
</dbReference>
<evidence type="ECO:0000256" key="2">
    <source>
        <dbReference type="ARBA" id="ARBA00022723"/>
    </source>
</evidence>
<dbReference type="GO" id="GO:0003676">
    <property type="term" value="F:nucleic acid binding"/>
    <property type="evidence" value="ECO:0007669"/>
    <property type="project" value="InterPro"/>
</dbReference>
<organism evidence="8">
    <name type="scientific">marine sediment metagenome</name>
    <dbReference type="NCBI Taxonomy" id="412755"/>
    <lineage>
        <taxon>unclassified sequences</taxon>
        <taxon>metagenomes</taxon>
        <taxon>ecological metagenomes</taxon>
    </lineage>
</organism>
<dbReference type="GO" id="GO:0008270">
    <property type="term" value="F:zinc ion binding"/>
    <property type="evidence" value="ECO:0007669"/>
    <property type="project" value="UniProtKB-KW"/>
</dbReference>
<gene>
    <name evidence="8" type="ORF">LCGC14_3045130</name>
</gene>
<dbReference type="Pfam" id="PF01096">
    <property type="entry name" value="Zn_ribbon_TFIIS"/>
    <property type="match status" value="1"/>
</dbReference>
<dbReference type="InterPro" id="IPR019761">
    <property type="entry name" value="DNA-dir_RNA_pol-M_15_CS"/>
</dbReference>
<dbReference type="PANTHER" id="PTHR11239">
    <property type="entry name" value="DNA-DIRECTED RNA POLYMERASE"/>
    <property type="match status" value="1"/>
</dbReference>
<dbReference type="PROSITE" id="PS51133">
    <property type="entry name" value="ZF_TFIIS_2"/>
    <property type="match status" value="1"/>
</dbReference>
<keyword evidence="6" id="KW-0804">Transcription</keyword>
<dbReference type="SMART" id="SM00440">
    <property type="entry name" value="ZnF_C2C2"/>
    <property type="match status" value="1"/>
</dbReference>
<evidence type="ECO:0000313" key="8">
    <source>
        <dbReference type="EMBL" id="KKK58369.1"/>
    </source>
</evidence>
<comment type="caution">
    <text evidence="8">The sequence shown here is derived from an EMBL/GenBank/DDBJ whole genome shotgun (WGS) entry which is preliminary data.</text>
</comment>
<dbReference type="PANTHER" id="PTHR11239:SF12">
    <property type="entry name" value="DNA-DIRECTED RNA POLYMERASE III SUBUNIT RPC10"/>
    <property type="match status" value="1"/>
</dbReference>
<dbReference type="NCBIfam" id="TIGR01384">
    <property type="entry name" value="TFS_arch"/>
    <property type="match status" value="1"/>
</dbReference>
<comment type="similarity">
    <text evidence="1">Belongs to the archaeal RpoM/eukaryotic RPA12/RPB9/RPC11 RNA polymerase family.</text>
</comment>
<dbReference type="PIRSF" id="PIRSF005586">
    <property type="entry name" value="RNApol_RpoM"/>
    <property type="match status" value="1"/>
</dbReference>
<evidence type="ECO:0000256" key="5">
    <source>
        <dbReference type="ARBA" id="ARBA00023015"/>
    </source>
</evidence>
<evidence type="ECO:0000256" key="4">
    <source>
        <dbReference type="ARBA" id="ARBA00022833"/>
    </source>
</evidence>
<keyword evidence="2" id="KW-0479">Metal-binding</keyword>
<dbReference type="InterPro" id="IPR006288">
    <property type="entry name" value="TFS"/>
</dbReference>
<dbReference type="CDD" id="cd10511">
    <property type="entry name" value="Zn-ribbon_TFS"/>
    <property type="match status" value="1"/>
</dbReference>
<protein>
    <recommendedName>
        <fullName evidence="7">TFIIS-type domain-containing protein</fullName>
    </recommendedName>
</protein>
<dbReference type="InterPro" id="IPR001529">
    <property type="entry name" value="Zn_ribbon_RPB9"/>
</dbReference>
<dbReference type="PROSITE" id="PS01030">
    <property type="entry name" value="RNA_POL_M_15KD"/>
    <property type="match status" value="1"/>
</dbReference>
<evidence type="ECO:0000256" key="3">
    <source>
        <dbReference type="ARBA" id="ARBA00022771"/>
    </source>
</evidence>
<dbReference type="SUPFAM" id="SSF57783">
    <property type="entry name" value="Zinc beta-ribbon"/>
    <property type="match status" value="1"/>
</dbReference>
<keyword evidence="3" id="KW-0863">Zinc-finger</keyword>
<keyword evidence="5" id="KW-0805">Transcription regulation</keyword>
<sequence length="102" mass="11804">MEFCPKCGAVLVQKTKNFGCARCNYSTKEKIKLNTSEKIKEVKEIVVVKGKEINTEPIIVETCKKCGHGEAYFWTIQTRAGDEAETKFFKCTKCEHTWRDYR</sequence>
<dbReference type="PROSITE" id="PS00466">
    <property type="entry name" value="ZF_TFIIS_1"/>
    <property type="match status" value="1"/>
</dbReference>
<dbReference type="AlphaFoldDB" id="A0A0F8YWG6"/>
<proteinExistence type="inferred from homology"/>
<dbReference type="GO" id="GO:0006355">
    <property type="term" value="P:regulation of DNA-templated transcription"/>
    <property type="evidence" value="ECO:0007669"/>
    <property type="project" value="InterPro"/>
</dbReference>
<accession>A0A0F8YWG6</accession>
<name>A0A0F8YWG6_9ZZZZ</name>
<dbReference type="InterPro" id="IPR012164">
    <property type="entry name" value="Rpa12/Rpb9/Rpc10/TFS"/>
</dbReference>